<keyword evidence="2 5" id="KW-0238">DNA-binding</keyword>
<evidence type="ECO:0000313" key="6">
    <source>
        <dbReference type="Proteomes" id="UP000199361"/>
    </source>
</evidence>
<dbReference type="AlphaFoldDB" id="A0A1I0F7T8"/>
<dbReference type="SMART" id="SM00342">
    <property type="entry name" value="HTH_ARAC"/>
    <property type="match status" value="1"/>
</dbReference>
<dbReference type="GO" id="GO:0003700">
    <property type="term" value="F:DNA-binding transcription factor activity"/>
    <property type="evidence" value="ECO:0007669"/>
    <property type="project" value="InterPro"/>
</dbReference>
<accession>A0A1I0F7T8</accession>
<dbReference type="STRING" id="568860.SAMN05421811_103337"/>
<dbReference type="PANTHER" id="PTHR46796">
    <property type="entry name" value="HTH-TYPE TRANSCRIPTIONAL ACTIVATOR RHAS-RELATED"/>
    <property type="match status" value="1"/>
</dbReference>
<dbReference type="InterPro" id="IPR009057">
    <property type="entry name" value="Homeodomain-like_sf"/>
</dbReference>
<dbReference type="PROSITE" id="PS00041">
    <property type="entry name" value="HTH_ARAC_FAMILY_1"/>
    <property type="match status" value="1"/>
</dbReference>
<keyword evidence="6" id="KW-1185">Reference proteome</keyword>
<evidence type="ECO:0000313" key="5">
    <source>
        <dbReference type="EMBL" id="SET53327.1"/>
    </source>
</evidence>
<dbReference type="Pfam" id="PF12852">
    <property type="entry name" value="Cupin_6"/>
    <property type="match status" value="1"/>
</dbReference>
<evidence type="ECO:0000259" key="4">
    <source>
        <dbReference type="PROSITE" id="PS01124"/>
    </source>
</evidence>
<keyword evidence="3" id="KW-0804">Transcription</keyword>
<dbReference type="Gene3D" id="1.10.10.60">
    <property type="entry name" value="Homeodomain-like"/>
    <property type="match status" value="2"/>
</dbReference>
<dbReference type="Proteomes" id="UP000199361">
    <property type="component" value="Unassembled WGS sequence"/>
</dbReference>
<dbReference type="PRINTS" id="PR00032">
    <property type="entry name" value="HTHARAC"/>
</dbReference>
<dbReference type="Pfam" id="PF12833">
    <property type="entry name" value="HTH_18"/>
    <property type="match status" value="1"/>
</dbReference>
<dbReference type="InterPro" id="IPR032783">
    <property type="entry name" value="AraC_lig"/>
</dbReference>
<name>A0A1I0F7T8_9ACTN</name>
<dbReference type="GO" id="GO:0043565">
    <property type="term" value="F:sequence-specific DNA binding"/>
    <property type="evidence" value="ECO:0007669"/>
    <property type="project" value="InterPro"/>
</dbReference>
<organism evidence="5 6">
    <name type="scientific">Nonomuraea wenchangensis</name>
    <dbReference type="NCBI Taxonomy" id="568860"/>
    <lineage>
        <taxon>Bacteria</taxon>
        <taxon>Bacillati</taxon>
        <taxon>Actinomycetota</taxon>
        <taxon>Actinomycetes</taxon>
        <taxon>Streptosporangiales</taxon>
        <taxon>Streptosporangiaceae</taxon>
        <taxon>Nonomuraea</taxon>
    </lineage>
</organism>
<proteinExistence type="predicted"/>
<dbReference type="PANTHER" id="PTHR46796:SF13">
    <property type="entry name" value="HTH-TYPE TRANSCRIPTIONAL ACTIVATOR RHAS"/>
    <property type="match status" value="1"/>
</dbReference>
<evidence type="ECO:0000256" key="3">
    <source>
        <dbReference type="ARBA" id="ARBA00023163"/>
    </source>
</evidence>
<evidence type="ECO:0000256" key="1">
    <source>
        <dbReference type="ARBA" id="ARBA00023015"/>
    </source>
</evidence>
<evidence type="ECO:0000256" key="2">
    <source>
        <dbReference type="ARBA" id="ARBA00023125"/>
    </source>
</evidence>
<dbReference type="EMBL" id="FOHX01000003">
    <property type="protein sequence ID" value="SET53327.1"/>
    <property type="molecule type" value="Genomic_DNA"/>
</dbReference>
<dbReference type="InterPro" id="IPR018060">
    <property type="entry name" value="HTH_AraC"/>
</dbReference>
<feature type="domain" description="HTH araC/xylS-type" evidence="4">
    <location>
        <begin position="207"/>
        <end position="305"/>
    </location>
</feature>
<dbReference type="InterPro" id="IPR050204">
    <property type="entry name" value="AraC_XylS_family_regulators"/>
</dbReference>
<gene>
    <name evidence="5" type="ORF">SAMN05421811_103337</name>
</gene>
<dbReference type="OrthoDB" id="241790at2"/>
<dbReference type="RefSeq" id="WP_091079665.1">
    <property type="nucleotide sequence ID" value="NZ_FOHX01000003.1"/>
</dbReference>
<dbReference type="SUPFAM" id="SSF46689">
    <property type="entry name" value="Homeodomain-like"/>
    <property type="match status" value="2"/>
</dbReference>
<sequence>MDMLSDVVALMRIGRPVSARVTWRAPWGVAIPPQPGSAAFQVVLRGSCWLLPPSGEPMALSVGDVVFLPHGHGYGLADSLDTPLTEPAGEPCEGGALSSLTACGGAGAETVTVYGSYRTIPARTHPIFGALPEVIHLPTTLGRHPELRATVELLGNEIAMPRPGGDTVVTSLLDMLQLYILRAWFETSPGVCDHKGWALALADPSISRALDAVHNDPAHRWTVAELAARAGLSRAGFARRFTELVGQPPLAYLTWWRLGVAAQLLRQDHVPVSEVAARVGYGSEFAFNNAFKREFGIAPGRYQRQACAENKAALEL</sequence>
<dbReference type="PROSITE" id="PS01124">
    <property type="entry name" value="HTH_ARAC_FAMILY_2"/>
    <property type="match status" value="1"/>
</dbReference>
<protein>
    <submittedName>
        <fullName evidence="5">AraC-type DNA-binding protein</fullName>
    </submittedName>
</protein>
<dbReference type="InterPro" id="IPR020449">
    <property type="entry name" value="Tscrpt_reg_AraC-type_HTH"/>
</dbReference>
<dbReference type="InterPro" id="IPR018062">
    <property type="entry name" value="HTH_AraC-typ_CS"/>
</dbReference>
<keyword evidence="1" id="KW-0805">Transcription regulation</keyword>
<reference evidence="5 6" key="1">
    <citation type="submission" date="2016-10" db="EMBL/GenBank/DDBJ databases">
        <authorList>
            <person name="de Groot N.N."/>
        </authorList>
    </citation>
    <scope>NUCLEOTIDE SEQUENCE [LARGE SCALE GENOMIC DNA]</scope>
    <source>
        <strain evidence="5 6">CGMCC 4.5598</strain>
    </source>
</reference>